<dbReference type="NCBIfam" id="TIGR00254">
    <property type="entry name" value="GGDEF"/>
    <property type="match status" value="1"/>
</dbReference>
<evidence type="ECO:0000313" key="6">
    <source>
        <dbReference type="EMBL" id="PRY94640.1"/>
    </source>
</evidence>
<dbReference type="GO" id="GO:1902201">
    <property type="term" value="P:negative regulation of bacterial-type flagellum-dependent cell motility"/>
    <property type="evidence" value="ECO:0007669"/>
    <property type="project" value="TreeGrafter"/>
</dbReference>
<comment type="caution">
    <text evidence="3">Lacks conserved residue(s) required for the propagation of feature annotation.</text>
</comment>
<accession>A0A2T0X6R1</accession>
<dbReference type="PANTHER" id="PTHR45138:SF9">
    <property type="entry name" value="DIGUANYLATE CYCLASE DGCM-RELATED"/>
    <property type="match status" value="1"/>
</dbReference>
<organism evidence="6 7">
    <name type="scientific">Hasllibacter halocynthiae</name>
    <dbReference type="NCBI Taxonomy" id="595589"/>
    <lineage>
        <taxon>Bacteria</taxon>
        <taxon>Pseudomonadati</taxon>
        <taxon>Pseudomonadota</taxon>
        <taxon>Alphaproteobacteria</taxon>
        <taxon>Rhodobacterales</taxon>
        <taxon>Roseobacteraceae</taxon>
        <taxon>Hasllibacter</taxon>
    </lineage>
</organism>
<dbReference type="InterPro" id="IPR043128">
    <property type="entry name" value="Rev_trsase/Diguanyl_cyclase"/>
</dbReference>
<keyword evidence="7" id="KW-1185">Reference proteome</keyword>
<dbReference type="GO" id="GO:0000160">
    <property type="term" value="P:phosphorelay signal transduction system"/>
    <property type="evidence" value="ECO:0007669"/>
    <property type="project" value="InterPro"/>
</dbReference>
<evidence type="ECO:0000256" key="3">
    <source>
        <dbReference type="PROSITE-ProRule" id="PRU00169"/>
    </source>
</evidence>
<dbReference type="OrthoDB" id="9812260at2"/>
<gene>
    <name evidence="6" type="ORF">BCF33_0234</name>
</gene>
<dbReference type="PANTHER" id="PTHR45138">
    <property type="entry name" value="REGULATORY COMPONENTS OF SENSORY TRANSDUCTION SYSTEM"/>
    <property type="match status" value="1"/>
</dbReference>
<dbReference type="EC" id="2.7.7.65" evidence="1"/>
<dbReference type="GO" id="GO:0052621">
    <property type="term" value="F:diguanylate cyclase activity"/>
    <property type="evidence" value="ECO:0007669"/>
    <property type="project" value="UniProtKB-EC"/>
</dbReference>
<dbReference type="InterPro" id="IPR001789">
    <property type="entry name" value="Sig_transdc_resp-reg_receiver"/>
</dbReference>
<sequence>MTGRILIADDVTTNRIVLKVKLSAAHYEVDLADSPASARRVARLRRPKLVVLSAELGGPGTCRRLRADPALSGVPIIVVGDAPDLDRIAHLRAGAEDVFARPVDERHLLARIRSLLRGSDAAEELQLREGTSRALGFAEGPAAFGEDDAPARVSLVTADWARGSRLLDELRGSLPHTLTLADPDDALAGAFGEAPIDILLVDGTGSEPGGAAETISGLVPELRARVATRHAGILAVLPEAETGTSALALDLGVDDALSAESKPGEWALRIDHQLARKRERDRLRQHVRDGLQMAVTDPLTGVFNRRYAISHLERAAEAATTKRRDLALLVLDLDRFKAVNDRHGHAGGDAVLVEVARRMRENLRSVDMLGRIGGEEFLVVMPDTSLPLATAAAERLCRLVAAMPVKHEETSIPMTLSIGVAYAEGRKLAGTEGPALVKRLMEAADRALYGAKGGGRDRVTVGRNAA</sequence>
<dbReference type="Pfam" id="PF00072">
    <property type="entry name" value="Response_reg"/>
    <property type="match status" value="1"/>
</dbReference>
<dbReference type="CDD" id="cd01949">
    <property type="entry name" value="GGDEF"/>
    <property type="match status" value="1"/>
</dbReference>
<protein>
    <recommendedName>
        <fullName evidence="1">diguanylate cyclase</fullName>
        <ecNumber evidence="1">2.7.7.65</ecNumber>
    </recommendedName>
</protein>
<comment type="caution">
    <text evidence="6">The sequence shown here is derived from an EMBL/GenBank/DDBJ whole genome shotgun (WGS) entry which is preliminary data.</text>
</comment>
<proteinExistence type="predicted"/>
<dbReference type="PROSITE" id="PS50887">
    <property type="entry name" value="GGDEF"/>
    <property type="match status" value="1"/>
</dbReference>
<dbReference type="InterPro" id="IPR011006">
    <property type="entry name" value="CheY-like_superfamily"/>
</dbReference>
<dbReference type="Gene3D" id="3.40.50.2300">
    <property type="match status" value="1"/>
</dbReference>
<evidence type="ECO:0000256" key="1">
    <source>
        <dbReference type="ARBA" id="ARBA00012528"/>
    </source>
</evidence>
<dbReference type="PROSITE" id="PS50110">
    <property type="entry name" value="RESPONSE_REGULATORY"/>
    <property type="match status" value="1"/>
</dbReference>
<evidence type="ECO:0000259" key="5">
    <source>
        <dbReference type="PROSITE" id="PS50887"/>
    </source>
</evidence>
<evidence type="ECO:0000256" key="2">
    <source>
        <dbReference type="ARBA" id="ARBA00034247"/>
    </source>
</evidence>
<dbReference type="FunFam" id="3.30.70.270:FF:000001">
    <property type="entry name" value="Diguanylate cyclase domain protein"/>
    <property type="match status" value="1"/>
</dbReference>
<reference evidence="6 7" key="1">
    <citation type="submission" date="2018-03" db="EMBL/GenBank/DDBJ databases">
        <title>Genomic Encyclopedia of Archaeal and Bacterial Type Strains, Phase II (KMG-II): from individual species to whole genera.</title>
        <authorList>
            <person name="Goeker M."/>
        </authorList>
    </citation>
    <scope>NUCLEOTIDE SEQUENCE [LARGE SCALE GENOMIC DNA]</scope>
    <source>
        <strain evidence="6 7">DSM 29318</strain>
    </source>
</reference>
<dbReference type="InterPro" id="IPR050469">
    <property type="entry name" value="Diguanylate_Cyclase"/>
</dbReference>
<feature type="domain" description="Response regulatory" evidence="4">
    <location>
        <begin position="4"/>
        <end position="116"/>
    </location>
</feature>
<feature type="domain" description="GGDEF" evidence="5">
    <location>
        <begin position="324"/>
        <end position="464"/>
    </location>
</feature>
<dbReference type="EMBL" id="PVTT01000001">
    <property type="protein sequence ID" value="PRY94640.1"/>
    <property type="molecule type" value="Genomic_DNA"/>
</dbReference>
<dbReference type="RefSeq" id="WP_158259327.1">
    <property type="nucleotide sequence ID" value="NZ_PVTT01000001.1"/>
</dbReference>
<dbReference type="InterPro" id="IPR029787">
    <property type="entry name" value="Nucleotide_cyclase"/>
</dbReference>
<evidence type="ECO:0000259" key="4">
    <source>
        <dbReference type="PROSITE" id="PS50110"/>
    </source>
</evidence>
<dbReference type="Gene3D" id="3.30.70.270">
    <property type="match status" value="1"/>
</dbReference>
<name>A0A2T0X6R1_9RHOB</name>
<dbReference type="Proteomes" id="UP000238801">
    <property type="component" value="Unassembled WGS sequence"/>
</dbReference>
<dbReference type="Pfam" id="PF00990">
    <property type="entry name" value="GGDEF"/>
    <property type="match status" value="1"/>
</dbReference>
<dbReference type="SUPFAM" id="SSF52172">
    <property type="entry name" value="CheY-like"/>
    <property type="match status" value="1"/>
</dbReference>
<dbReference type="SUPFAM" id="SSF55073">
    <property type="entry name" value="Nucleotide cyclase"/>
    <property type="match status" value="1"/>
</dbReference>
<dbReference type="SMART" id="SM00267">
    <property type="entry name" value="GGDEF"/>
    <property type="match status" value="1"/>
</dbReference>
<evidence type="ECO:0000313" key="7">
    <source>
        <dbReference type="Proteomes" id="UP000238801"/>
    </source>
</evidence>
<dbReference type="InterPro" id="IPR000160">
    <property type="entry name" value="GGDEF_dom"/>
</dbReference>
<dbReference type="GO" id="GO:0043709">
    <property type="term" value="P:cell adhesion involved in single-species biofilm formation"/>
    <property type="evidence" value="ECO:0007669"/>
    <property type="project" value="TreeGrafter"/>
</dbReference>
<dbReference type="SMART" id="SM00448">
    <property type="entry name" value="REC"/>
    <property type="match status" value="1"/>
</dbReference>
<dbReference type="GO" id="GO:0005886">
    <property type="term" value="C:plasma membrane"/>
    <property type="evidence" value="ECO:0007669"/>
    <property type="project" value="TreeGrafter"/>
</dbReference>
<dbReference type="AlphaFoldDB" id="A0A2T0X6R1"/>
<comment type="catalytic activity">
    <reaction evidence="2">
        <text>2 GTP = 3',3'-c-di-GMP + 2 diphosphate</text>
        <dbReference type="Rhea" id="RHEA:24898"/>
        <dbReference type="ChEBI" id="CHEBI:33019"/>
        <dbReference type="ChEBI" id="CHEBI:37565"/>
        <dbReference type="ChEBI" id="CHEBI:58805"/>
        <dbReference type="EC" id="2.7.7.65"/>
    </reaction>
</comment>